<feature type="compositionally biased region" description="Basic and acidic residues" evidence="3">
    <location>
        <begin position="51"/>
        <end position="72"/>
    </location>
</feature>
<evidence type="ECO:0000256" key="1">
    <source>
        <dbReference type="ARBA" id="ARBA00022448"/>
    </source>
</evidence>
<dbReference type="PANTHER" id="PTHR10663:SF375">
    <property type="entry name" value="LD29171P"/>
    <property type="match status" value="1"/>
</dbReference>
<feature type="domain" description="Mon2/Sec7/BIG1-like HUS" evidence="4">
    <location>
        <begin position="425"/>
        <end position="590"/>
    </location>
</feature>
<dbReference type="Pfam" id="PF12783">
    <property type="entry name" value="Sec7-like_HUS"/>
    <property type="match status" value="1"/>
</dbReference>
<evidence type="ECO:0000256" key="2">
    <source>
        <dbReference type="ARBA" id="ARBA00022927"/>
    </source>
</evidence>
<gene>
    <name evidence="6" type="ORF">MERGE_001716</name>
</gene>
<feature type="domain" description="Mon2/Sec7/BIG1-like dimerisation and cyclophilin-binding" evidence="5">
    <location>
        <begin position="146"/>
        <end position="323"/>
    </location>
</feature>
<proteinExistence type="predicted"/>
<evidence type="ECO:0000259" key="5">
    <source>
        <dbReference type="Pfam" id="PF16213"/>
    </source>
</evidence>
<organism evidence="6 7">
    <name type="scientific">Pneumocystis wakefieldiae</name>
    <dbReference type="NCBI Taxonomy" id="38082"/>
    <lineage>
        <taxon>Eukaryota</taxon>
        <taxon>Fungi</taxon>
        <taxon>Dikarya</taxon>
        <taxon>Ascomycota</taxon>
        <taxon>Taphrinomycotina</taxon>
        <taxon>Pneumocystomycetes</taxon>
        <taxon>Pneumocystaceae</taxon>
        <taxon>Pneumocystis</taxon>
    </lineage>
</organism>
<dbReference type="OrthoDB" id="18431at2759"/>
<evidence type="ECO:0000313" key="6">
    <source>
        <dbReference type="EMBL" id="QSL64415.1"/>
    </source>
</evidence>
<dbReference type="Proteomes" id="UP000663699">
    <property type="component" value="Chromosome 2"/>
</dbReference>
<evidence type="ECO:0000313" key="7">
    <source>
        <dbReference type="Proteomes" id="UP000663699"/>
    </source>
</evidence>
<dbReference type="GO" id="GO:0015031">
    <property type="term" value="P:protein transport"/>
    <property type="evidence" value="ECO:0007669"/>
    <property type="project" value="UniProtKB-KW"/>
</dbReference>
<dbReference type="InterPro" id="IPR032691">
    <property type="entry name" value="Mon2/Sec7/BIG1-like_HUS"/>
</dbReference>
<dbReference type="PANTHER" id="PTHR10663">
    <property type="entry name" value="GUANYL-NUCLEOTIDE EXCHANGE FACTOR"/>
    <property type="match status" value="1"/>
</dbReference>
<keyword evidence="2" id="KW-0653">Protein transport</keyword>
<protein>
    <recommendedName>
        <fullName evidence="8">Mon2/Sec7/BIG1-like HUS domain-containing protein</fullName>
    </recommendedName>
</protein>
<keyword evidence="7" id="KW-1185">Reference proteome</keyword>
<dbReference type="InterPro" id="IPR032629">
    <property type="entry name" value="DCB_dom"/>
</dbReference>
<dbReference type="EMBL" id="CP054533">
    <property type="protein sequence ID" value="QSL64415.1"/>
    <property type="molecule type" value="Genomic_DNA"/>
</dbReference>
<evidence type="ECO:0000259" key="4">
    <source>
        <dbReference type="Pfam" id="PF12783"/>
    </source>
</evidence>
<sequence length="600" mass="68476">MEQKDSCCTDVDVEEDIEDSSKLHNNMVNEHVLNGSEGTDISHYIGESTEEERAGKNDENSLNNEGDKDSDLDTIKRYEMAKESLNNVSDVSENLVRDDDKKFAENYLIKEPLKSYPNVVDSSVKMNEGLEFGSIVFVAQALENILSTKEGKRNGPLRDSIFKTLEAIRTGGSSSPSLILESLHYACKTRSPHCIIPALDCLSKLLSYSFFVDFSPTLQSSSDSEAVQEKNMPTPSIMERVINTICDCFQGDATDERVQLQIVKALLSVVLNENPKTIVHQNLLLKAVRQTYNIFLLNKNISNQIIIQGILTQMIHTIFERVKSRFIEGLKNEDNNISGVPLSESFSEKKKKSIQLDFQSINCEVQDSPLDTLNMGILDEKLSNLEIISASEKNILESFENSKSPGNAYDFDMESRKYDENQLFIRDAFILFRVLCKLSIKQLSYDNTNDLRSHSMRSKLLSLHLIYSILDNYMEIFTSQHIKIHLSSSSITFIQAVKEYLCLILTRNFVSPVQQVFNISCEIFWKMIGSLRKLLKVEIEVFLKEIFLPILEMRNSTYQQKQILLEILQRISNDPKVLVEVYLNYDCDRAALDNIYEKKV</sequence>
<accession>A0A899FVT3</accession>
<reference evidence="6" key="1">
    <citation type="submission" date="2020-06" db="EMBL/GenBank/DDBJ databases">
        <title>Genomes of multiple members of Pneumocystis genus reveal paths to human pathogen Pneumocystis jirovecii.</title>
        <authorList>
            <person name="Cisse O.H."/>
            <person name="Ma L."/>
            <person name="Dekker J."/>
            <person name="Khil P."/>
            <person name="Jo J."/>
            <person name="Brenchley J."/>
            <person name="Blair R."/>
            <person name="Pahar B."/>
            <person name="Chabe M."/>
            <person name="Van Rompay K.A."/>
            <person name="Keesler R."/>
            <person name="Sukura A."/>
            <person name="Hirsch V."/>
            <person name="Kutty G."/>
            <person name="Liu Y."/>
            <person name="Peng L."/>
            <person name="Chen J."/>
            <person name="Song J."/>
            <person name="Weissenbacher-Lang C."/>
            <person name="Xu J."/>
            <person name="Upham N.S."/>
            <person name="Stajich J.E."/>
            <person name="Cuomo C.A."/>
            <person name="Cushion M.T."/>
            <person name="Kovacs J.A."/>
        </authorList>
    </citation>
    <scope>NUCLEOTIDE SEQUENCE</scope>
    <source>
        <strain evidence="6">2A</strain>
    </source>
</reference>
<evidence type="ECO:0008006" key="8">
    <source>
        <dbReference type="Google" id="ProtNLM"/>
    </source>
</evidence>
<evidence type="ECO:0000256" key="3">
    <source>
        <dbReference type="SAM" id="MobiDB-lite"/>
    </source>
</evidence>
<dbReference type="Pfam" id="PF16213">
    <property type="entry name" value="DCB"/>
    <property type="match status" value="1"/>
</dbReference>
<name>A0A899FVT3_9ASCO</name>
<dbReference type="GO" id="GO:0005794">
    <property type="term" value="C:Golgi apparatus"/>
    <property type="evidence" value="ECO:0007669"/>
    <property type="project" value="UniProtKB-ARBA"/>
</dbReference>
<keyword evidence="1" id="KW-0813">Transport</keyword>
<feature type="region of interest" description="Disordered" evidence="3">
    <location>
        <begin position="1"/>
        <end position="72"/>
    </location>
</feature>
<dbReference type="AlphaFoldDB" id="A0A899FVT3"/>